<dbReference type="PANTHER" id="PTHR30047:SF7">
    <property type="entry name" value="HIGH-AFFINITY CHOLINE TRANSPORT PROTEIN"/>
    <property type="match status" value="1"/>
</dbReference>
<evidence type="ECO:0000313" key="10">
    <source>
        <dbReference type="EMBL" id="SDK80835.1"/>
    </source>
</evidence>
<name>A0A1G9EXW5_9BACT</name>
<accession>A0A1G9EXW5</accession>
<feature type="transmembrane region" description="Helical" evidence="9">
    <location>
        <begin position="412"/>
        <end position="436"/>
    </location>
</feature>
<feature type="transmembrane region" description="Helical" evidence="9">
    <location>
        <begin position="55"/>
        <end position="75"/>
    </location>
</feature>
<dbReference type="EMBL" id="FNGA01000002">
    <property type="protein sequence ID" value="SDK80835.1"/>
    <property type="molecule type" value="Genomic_DNA"/>
</dbReference>
<feature type="transmembrane region" description="Helical" evidence="9">
    <location>
        <begin position="192"/>
        <end position="215"/>
    </location>
</feature>
<feature type="transmembrane region" description="Helical" evidence="9">
    <location>
        <begin position="16"/>
        <end position="35"/>
    </location>
</feature>
<dbReference type="GO" id="GO:0022857">
    <property type="term" value="F:transmembrane transporter activity"/>
    <property type="evidence" value="ECO:0007669"/>
    <property type="project" value="InterPro"/>
</dbReference>
<feature type="transmembrane region" description="Helical" evidence="9">
    <location>
        <begin position="96"/>
        <end position="115"/>
    </location>
</feature>
<feature type="transmembrane region" description="Helical" evidence="9">
    <location>
        <begin position="354"/>
        <end position="379"/>
    </location>
</feature>
<dbReference type="PANTHER" id="PTHR30047">
    <property type="entry name" value="HIGH-AFFINITY CHOLINE TRANSPORT PROTEIN-RELATED"/>
    <property type="match status" value="1"/>
</dbReference>
<evidence type="ECO:0000256" key="2">
    <source>
        <dbReference type="ARBA" id="ARBA00005658"/>
    </source>
</evidence>
<proteinExistence type="inferred from homology"/>
<keyword evidence="3" id="KW-0813">Transport</keyword>
<dbReference type="InterPro" id="IPR000060">
    <property type="entry name" value="BCCT_transptr"/>
</dbReference>
<evidence type="ECO:0000256" key="8">
    <source>
        <dbReference type="SAM" id="MobiDB-lite"/>
    </source>
</evidence>
<keyword evidence="6 9" id="KW-1133">Transmembrane helix</keyword>
<evidence type="ECO:0000256" key="3">
    <source>
        <dbReference type="ARBA" id="ARBA00022448"/>
    </source>
</evidence>
<dbReference type="AlphaFoldDB" id="A0A1G9EXW5"/>
<evidence type="ECO:0000256" key="4">
    <source>
        <dbReference type="ARBA" id="ARBA00022475"/>
    </source>
</evidence>
<gene>
    <name evidence="10" type="ORF">SAMN05660337_1304</name>
</gene>
<evidence type="ECO:0000256" key="9">
    <source>
        <dbReference type="SAM" id="Phobius"/>
    </source>
</evidence>
<dbReference type="GO" id="GO:0005886">
    <property type="term" value="C:plasma membrane"/>
    <property type="evidence" value="ECO:0007669"/>
    <property type="project" value="UniProtKB-SubCell"/>
</dbReference>
<keyword evidence="11" id="KW-1185">Reference proteome</keyword>
<feature type="region of interest" description="Disordered" evidence="8">
    <location>
        <begin position="519"/>
        <end position="539"/>
    </location>
</feature>
<comment type="similarity">
    <text evidence="2">Belongs to the BCCT transporter (TC 2.A.15) family.</text>
</comment>
<feature type="transmembrane region" description="Helical" evidence="9">
    <location>
        <begin position="151"/>
        <end position="171"/>
    </location>
</feature>
<feature type="transmembrane region" description="Helical" evidence="9">
    <location>
        <begin position="481"/>
        <end position="501"/>
    </location>
</feature>
<protein>
    <submittedName>
        <fullName evidence="10">Choline-glycine betaine transporter</fullName>
    </submittedName>
</protein>
<feature type="transmembrane region" description="Helical" evidence="9">
    <location>
        <begin position="271"/>
        <end position="300"/>
    </location>
</feature>
<feature type="transmembrane region" description="Helical" evidence="9">
    <location>
        <begin position="227"/>
        <end position="250"/>
    </location>
</feature>
<keyword evidence="7 9" id="KW-0472">Membrane</keyword>
<evidence type="ECO:0000256" key="6">
    <source>
        <dbReference type="ARBA" id="ARBA00022989"/>
    </source>
</evidence>
<keyword evidence="5 9" id="KW-0812">Transmembrane</keyword>
<evidence type="ECO:0000256" key="5">
    <source>
        <dbReference type="ARBA" id="ARBA00022692"/>
    </source>
</evidence>
<evidence type="ECO:0000256" key="1">
    <source>
        <dbReference type="ARBA" id="ARBA00004651"/>
    </source>
</evidence>
<evidence type="ECO:0000313" key="11">
    <source>
        <dbReference type="Proteomes" id="UP000199053"/>
    </source>
</evidence>
<feature type="transmembrane region" description="Helical" evidence="9">
    <location>
        <begin position="456"/>
        <end position="475"/>
    </location>
</feature>
<feature type="transmembrane region" description="Helical" evidence="9">
    <location>
        <begin position="320"/>
        <end position="342"/>
    </location>
</feature>
<sequence length="539" mass="59857">MSEARKRDEHRELNHYTFWPGFILLLAGITLGLAYQEGLAVILSTTMNWIHITFGWLEVSLAIIIVMFTVGIAFSPIGNIRLGGRNAKPEFTFWQWFSLSLCGCIGIGILFWAMGEPIYHMMQPPLSLHIDPGSKDAGIFAIAQTTLHWTIAQYCFYTICGVAIALVSFNRNYPLSIAAGMYALFPKKFRPILVPAVHALCLFSLCCAIATSMGAGLMQIGSGTGRIFGYTPGPLTWAAAAAIIIPIYILSSYSGLKKGMRILSTGTTKAFFLFMALVLFMGPTLFILGIGVESFGYFASNFFRNSTLLNTMQISDKWPMQWLVPYMEIFFIFAPLLGHFLARMGKGRTIRQFILVNIIPPTIFCHFWIATFGGTAVYFQWTGLVDVWAGIHQFGMESMVYILLSQFPFSEILMGLFVITIVFSFATMTDSLVATLAIISTKGVRASEEPPKRLKIIWGVVTGLIAYVLCICGGIEPVRGLISLAAFPMMLFTFAMCVSLVKEGIHLLDKPDWLDLEDSEDTEDIEEHDSIPNGTELTY</sequence>
<keyword evidence="4" id="KW-1003">Cell membrane</keyword>
<dbReference type="OrthoDB" id="9775735at2"/>
<reference evidence="11" key="1">
    <citation type="submission" date="2016-10" db="EMBL/GenBank/DDBJ databases">
        <authorList>
            <person name="Varghese N."/>
            <person name="Submissions S."/>
        </authorList>
    </citation>
    <scope>NUCLEOTIDE SEQUENCE [LARGE SCALE GENOMIC DNA]</scope>
    <source>
        <strain evidence="11">DSM 16995</strain>
    </source>
</reference>
<dbReference type="Proteomes" id="UP000199053">
    <property type="component" value="Unassembled WGS sequence"/>
</dbReference>
<evidence type="ECO:0000256" key="7">
    <source>
        <dbReference type="ARBA" id="ARBA00023136"/>
    </source>
</evidence>
<dbReference type="RefSeq" id="WP_092159448.1">
    <property type="nucleotide sequence ID" value="NZ_FNGA01000002.1"/>
</dbReference>
<organism evidence="10 11">
    <name type="scientific">Maridesulfovibrio ferrireducens</name>
    <dbReference type="NCBI Taxonomy" id="246191"/>
    <lineage>
        <taxon>Bacteria</taxon>
        <taxon>Pseudomonadati</taxon>
        <taxon>Thermodesulfobacteriota</taxon>
        <taxon>Desulfovibrionia</taxon>
        <taxon>Desulfovibrionales</taxon>
        <taxon>Desulfovibrionaceae</taxon>
        <taxon>Maridesulfovibrio</taxon>
    </lineage>
</organism>
<comment type="subcellular location">
    <subcellularLocation>
        <location evidence="1">Cell membrane</location>
        <topology evidence="1">Multi-pass membrane protein</topology>
    </subcellularLocation>
</comment>
<dbReference type="Pfam" id="PF02028">
    <property type="entry name" value="BCCT"/>
    <property type="match status" value="1"/>
</dbReference>